<dbReference type="GO" id="GO:0022857">
    <property type="term" value="F:transmembrane transporter activity"/>
    <property type="evidence" value="ECO:0007669"/>
    <property type="project" value="InterPro"/>
</dbReference>
<keyword evidence="7 8" id="KW-0472">Membrane</keyword>
<evidence type="ECO:0000256" key="4">
    <source>
        <dbReference type="ARBA" id="ARBA00022475"/>
    </source>
</evidence>
<dbReference type="InterPro" id="IPR037294">
    <property type="entry name" value="ABC_BtuC-like"/>
</dbReference>
<name>A0A7J2U534_9CREN</name>
<evidence type="ECO:0000256" key="2">
    <source>
        <dbReference type="ARBA" id="ARBA00007935"/>
    </source>
</evidence>
<dbReference type="EMBL" id="DSEU01000069">
    <property type="protein sequence ID" value="HEM67826.1"/>
    <property type="molecule type" value="Genomic_DNA"/>
</dbReference>
<keyword evidence="4" id="KW-1003">Cell membrane</keyword>
<evidence type="ECO:0000256" key="6">
    <source>
        <dbReference type="ARBA" id="ARBA00022989"/>
    </source>
</evidence>
<feature type="transmembrane region" description="Helical" evidence="8">
    <location>
        <begin position="21"/>
        <end position="40"/>
    </location>
</feature>
<evidence type="ECO:0000256" key="8">
    <source>
        <dbReference type="SAM" id="Phobius"/>
    </source>
</evidence>
<keyword evidence="6 8" id="KW-1133">Transmembrane helix</keyword>
<keyword evidence="3" id="KW-0813">Transport</keyword>
<protein>
    <submittedName>
        <fullName evidence="9">Uncharacterized protein</fullName>
    </submittedName>
</protein>
<evidence type="ECO:0000256" key="7">
    <source>
        <dbReference type="ARBA" id="ARBA00023136"/>
    </source>
</evidence>
<keyword evidence="5 8" id="KW-0812">Transmembrane</keyword>
<evidence type="ECO:0000256" key="3">
    <source>
        <dbReference type="ARBA" id="ARBA00022448"/>
    </source>
</evidence>
<dbReference type="GO" id="GO:0005886">
    <property type="term" value="C:plasma membrane"/>
    <property type="evidence" value="ECO:0007669"/>
    <property type="project" value="UniProtKB-SubCell"/>
</dbReference>
<dbReference type="AlphaFoldDB" id="A0A7J2U534"/>
<proteinExistence type="inferred from homology"/>
<gene>
    <name evidence="9" type="ORF">ENO26_09750</name>
</gene>
<feature type="transmembrane region" description="Helical" evidence="8">
    <location>
        <begin position="52"/>
        <end position="76"/>
    </location>
</feature>
<evidence type="ECO:0000256" key="1">
    <source>
        <dbReference type="ARBA" id="ARBA00004651"/>
    </source>
</evidence>
<dbReference type="InterPro" id="IPR000522">
    <property type="entry name" value="ABC_transptr_permease_BtuC"/>
</dbReference>
<evidence type="ECO:0000313" key="9">
    <source>
        <dbReference type="EMBL" id="HEM67826.1"/>
    </source>
</evidence>
<evidence type="ECO:0000256" key="5">
    <source>
        <dbReference type="ARBA" id="ARBA00022692"/>
    </source>
</evidence>
<comment type="subcellular location">
    <subcellularLocation>
        <location evidence="1">Cell membrane</location>
        <topology evidence="1">Multi-pass membrane protein</topology>
    </subcellularLocation>
</comment>
<dbReference type="SUPFAM" id="SSF81345">
    <property type="entry name" value="ABC transporter involved in vitamin B12 uptake, BtuC"/>
    <property type="match status" value="1"/>
</dbReference>
<comment type="caution">
    <text evidence="9">The sequence shown here is derived from an EMBL/GenBank/DDBJ whole genome shotgun (WGS) entry which is preliminary data.</text>
</comment>
<dbReference type="Pfam" id="PF01032">
    <property type="entry name" value="FecCD"/>
    <property type="match status" value="1"/>
</dbReference>
<dbReference type="Gene3D" id="1.10.3470.10">
    <property type="entry name" value="ABC transporter involved in vitamin B12 uptake, BtuC"/>
    <property type="match status" value="1"/>
</dbReference>
<comment type="similarity">
    <text evidence="2">Belongs to the binding-protein-dependent transport system permease family. FecCD subfamily.</text>
</comment>
<reference evidence="9" key="1">
    <citation type="journal article" date="2020" name="mSystems">
        <title>Genome- and Community-Level Interaction Insights into Carbon Utilization and Element Cycling Functions of Hydrothermarchaeota in Hydrothermal Sediment.</title>
        <authorList>
            <person name="Zhou Z."/>
            <person name="Liu Y."/>
            <person name="Xu W."/>
            <person name="Pan J."/>
            <person name="Luo Z.H."/>
            <person name="Li M."/>
        </authorList>
    </citation>
    <scope>NUCLEOTIDE SEQUENCE [LARGE SCALE GENOMIC DNA]</scope>
    <source>
        <strain evidence="9">SpSt-125</strain>
    </source>
</reference>
<accession>A0A7J2U534</accession>
<sequence>MINSTNICYSRINFRTLVNGLQTHIIVVVFLGALSGYMPTVLLSRLGGGSDISMMLASIAVASLFSGLSHVLLYIVQSMLRSQYVYFLRGSTATVLQKEISLMADLSLSLTFISLPFIKPLNAYLYGDP</sequence>
<organism evidence="9">
    <name type="scientific">Ignisphaera aggregans</name>
    <dbReference type="NCBI Taxonomy" id="334771"/>
    <lineage>
        <taxon>Archaea</taxon>
        <taxon>Thermoproteota</taxon>
        <taxon>Thermoprotei</taxon>
        <taxon>Desulfurococcales</taxon>
        <taxon>Desulfurococcaceae</taxon>
        <taxon>Ignisphaera</taxon>
    </lineage>
</organism>